<dbReference type="PANTHER" id="PTHR30613">
    <property type="entry name" value="UNCHARACTERIZED PROTEIN YBIU-RELATED"/>
    <property type="match status" value="1"/>
</dbReference>
<dbReference type="STRING" id="946122.A0A0C2X5I5"/>
<keyword evidence="3" id="KW-1185">Reference proteome</keyword>
<dbReference type="AlphaFoldDB" id="A0A0C2X5I5"/>
<reference evidence="2 3" key="1">
    <citation type="submission" date="2014-04" db="EMBL/GenBank/DDBJ databases">
        <title>Evolutionary Origins and Diversification of the Mycorrhizal Mutualists.</title>
        <authorList>
            <consortium name="DOE Joint Genome Institute"/>
            <consortium name="Mycorrhizal Genomics Consortium"/>
            <person name="Kohler A."/>
            <person name="Kuo A."/>
            <person name="Nagy L.G."/>
            <person name="Floudas D."/>
            <person name="Copeland A."/>
            <person name="Barry K.W."/>
            <person name="Cichocki N."/>
            <person name="Veneault-Fourrey C."/>
            <person name="LaButti K."/>
            <person name="Lindquist E.A."/>
            <person name="Lipzen A."/>
            <person name="Lundell T."/>
            <person name="Morin E."/>
            <person name="Murat C."/>
            <person name="Riley R."/>
            <person name="Ohm R."/>
            <person name="Sun H."/>
            <person name="Tunlid A."/>
            <person name="Henrissat B."/>
            <person name="Grigoriev I.V."/>
            <person name="Hibbett D.S."/>
            <person name="Martin F."/>
        </authorList>
    </citation>
    <scope>NUCLEOTIDE SEQUENCE [LARGE SCALE GENOMIC DNA]</scope>
    <source>
        <strain evidence="2 3">Koide BX008</strain>
    </source>
</reference>
<evidence type="ECO:0000313" key="3">
    <source>
        <dbReference type="Proteomes" id="UP000054549"/>
    </source>
</evidence>
<dbReference type="Pfam" id="PF07350">
    <property type="entry name" value="Gig2-like"/>
    <property type="match status" value="1"/>
</dbReference>
<dbReference type="Gene3D" id="2.60.120.330">
    <property type="entry name" value="B-lactam Antibiotic, Isopenicillin N Synthase, Chain"/>
    <property type="match status" value="1"/>
</dbReference>
<dbReference type="InterPro" id="IPR027443">
    <property type="entry name" value="IPNS-like_sf"/>
</dbReference>
<dbReference type="InParanoid" id="A0A0C2X5I5"/>
<protein>
    <recommendedName>
        <fullName evidence="4">DUF1479-domain-containing protein</fullName>
    </recommendedName>
</protein>
<proteinExistence type="predicted"/>
<feature type="region of interest" description="Disordered" evidence="1">
    <location>
        <begin position="400"/>
        <end position="425"/>
    </location>
</feature>
<dbReference type="InterPro" id="IPR010856">
    <property type="entry name" value="Gig2-like"/>
</dbReference>
<name>A0A0C2X5I5_AMAMK</name>
<dbReference type="HOGENOM" id="CLU_011148_0_0_1"/>
<sequence>MQNRKPKEEGTIAAIFTSLSGEEGSKLPDRFASLKQSLWKDSLVESWRQVLKELEEKVEMIADRGTQIIPQVLFDEIKAGLSDKQIEDIKQVGTVVIKGGIPKGEALQWKSDIKAYAALNKDQVKGFPADNIQVYELYNTPAQISARTHPNAIATQRFLLSLWHKSDASSLVDLSNPVSYFDRLRIRQPGDEQFTLGPHVDGGSVEHWEDPSFRACFSKILQGGSAWREHDPYDASPRVNAKHDLYNVSNKCSIFRAWQGWTSMSNTGPNEGTLKVFPNILLGTSYLILRPFFRPRNPQSSSLKFEDWTVNIDTPDFPGSILGNTQEFNEKTHPHMSFDRTMVSAPRVDPGDQVFWHCDVIHAVEGQHRGTSDSSVLYIPAVPLTVDNAHFMRQQRENFEAGLPPPDFPGGKGESECVGRARGEDVKRPEARRVLGLDPFVSASLGENAKVVELANEALGFD</sequence>
<feature type="compositionally biased region" description="Basic and acidic residues" evidence="1">
    <location>
        <begin position="413"/>
        <end position="425"/>
    </location>
</feature>
<evidence type="ECO:0008006" key="4">
    <source>
        <dbReference type="Google" id="ProtNLM"/>
    </source>
</evidence>
<evidence type="ECO:0000256" key="1">
    <source>
        <dbReference type="SAM" id="MobiDB-lite"/>
    </source>
</evidence>
<dbReference type="EMBL" id="KN818253">
    <property type="protein sequence ID" value="KIL63988.1"/>
    <property type="molecule type" value="Genomic_DNA"/>
</dbReference>
<accession>A0A0C2X5I5</accession>
<evidence type="ECO:0000313" key="2">
    <source>
        <dbReference type="EMBL" id="KIL63988.1"/>
    </source>
</evidence>
<organism evidence="2 3">
    <name type="scientific">Amanita muscaria (strain Koide BX008)</name>
    <dbReference type="NCBI Taxonomy" id="946122"/>
    <lineage>
        <taxon>Eukaryota</taxon>
        <taxon>Fungi</taxon>
        <taxon>Dikarya</taxon>
        <taxon>Basidiomycota</taxon>
        <taxon>Agaricomycotina</taxon>
        <taxon>Agaricomycetes</taxon>
        <taxon>Agaricomycetidae</taxon>
        <taxon>Agaricales</taxon>
        <taxon>Pluteineae</taxon>
        <taxon>Amanitaceae</taxon>
        <taxon>Amanita</taxon>
    </lineage>
</organism>
<dbReference type="Proteomes" id="UP000054549">
    <property type="component" value="Unassembled WGS sequence"/>
</dbReference>
<gene>
    <name evidence="2" type="ORF">M378DRAFT_186857</name>
</gene>
<dbReference type="PANTHER" id="PTHR30613:SF1">
    <property type="entry name" value="DUF1479 DOMAIN PROTEIN (AFU_ORTHOLOGUE AFUA_5G09280)"/>
    <property type="match status" value="1"/>
</dbReference>
<dbReference type="OrthoDB" id="8249012at2759"/>
<dbReference type="SUPFAM" id="SSF51197">
    <property type="entry name" value="Clavaminate synthase-like"/>
    <property type="match status" value="1"/>
</dbReference>